<protein>
    <submittedName>
        <fullName evidence="4">Aldehyde dehydrogenase family protein</fullName>
    </submittedName>
</protein>
<dbReference type="InterPro" id="IPR016162">
    <property type="entry name" value="Ald_DH_N"/>
</dbReference>
<evidence type="ECO:0000313" key="5">
    <source>
        <dbReference type="Proteomes" id="UP000189229"/>
    </source>
</evidence>
<proteinExistence type="inferred from homology"/>
<dbReference type="Gene3D" id="3.40.605.10">
    <property type="entry name" value="Aldehyde Dehydrogenase, Chain A, domain 1"/>
    <property type="match status" value="1"/>
</dbReference>
<dbReference type="Proteomes" id="UP000189229">
    <property type="component" value="Unassembled WGS sequence"/>
</dbReference>
<dbReference type="InterPro" id="IPR016161">
    <property type="entry name" value="Ald_DH/histidinol_DH"/>
</dbReference>
<organism evidence="4 5">
    <name type="scientific">Mycobacterium kansasii</name>
    <dbReference type="NCBI Taxonomy" id="1768"/>
    <lineage>
        <taxon>Bacteria</taxon>
        <taxon>Bacillati</taxon>
        <taxon>Actinomycetota</taxon>
        <taxon>Actinomycetes</taxon>
        <taxon>Mycobacteriales</taxon>
        <taxon>Mycobacteriaceae</taxon>
        <taxon>Mycobacterium</taxon>
    </lineage>
</organism>
<sequence length="38" mass="3876">MVGAIVAWNVPLFLAINKLGPALLAGCTVVLKPAAETL</sequence>
<dbReference type="AlphaFoldDB" id="A0A1V3WQF9"/>
<name>A0A1V3WQF9_MYCKA</name>
<comment type="caution">
    <text evidence="4">The sequence shown here is derived from an EMBL/GenBank/DDBJ whole genome shotgun (WGS) entry which is preliminary data.</text>
</comment>
<evidence type="ECO:0000259" key="3">
    <source>
        <dbReference type="Pfam" id="PF00171"/>
    </source>
</evidence>
<dbReference type="InterPro" id="IPR015590">
    <property type="entry name" value="Aldehyde_DH_dom"/>
</dbReference>
<gene>
    <name evidence="4" type="ORF">BZL30_6859</name>
</gene>
<evidence type="ECO:0000313" key="4">
    <source>
        <dbReference type="EMBL" id="OOK69195.1"/>
    </source>
</evidence>
<dbReference type="SUPFAM" id="SSF53720">
    <property type="entry name" value="ALDH-like"/>
    <property type="match status" value="1"/>
</dbReference>
<evidence type="ECO:0000256" key="2">
    <source>
        <dbReference type="ARBA" id="ARBA00023002"/>
    </source>
</evidence>
<feature type="domain" description="Aldehyde dehydrogenase" evidence="3">
    <location>
        <begin position="2"/>
        <end position="37"/>
    </location>
</feature>
<accession>A0A1V3WQF9</accession>
<dbReference type="GO" id="GO:0016491">
    <property type="term" value="F:oxidoreductase activity"/>
    <property type="evidence" value="ECO:0007669"/>
    <property type="project" value="UniProtKB-KW"/>
</dbReference>
<dbReference type="Pfam" id="PF00171">
    <property type="entry name" value="Aldedh"/>
    <property type="match status" value="1"/>
</dbReference>
<keyword evidence="2" id="KW-0560">Oxidoreductase</keyword>
<dbReference type="EMBL" id="MVBM01000007">
    <property type="protein sequence ID" value="OOK69195.1"/>
    <property type="molecule type" value="Genomic_DNA"/>
</dbReference>
<reference evidence="4 5" key="1">
    <citation type="submission" date="2017-02" db="EMBL/GenBank/DDBJ databases">
        <title>Complete genome sequences of Mycobacterium kansasii strains isolated from rhesus macaques.</title>
        <authorList>
            <person name="Panda A."/>
            <person name="Nagaraj S."/>
            <person name="Zhao X."/>
            <person name="Tettelin H."/>
            <person name="Detolla L.J."/>
        </authorList>
    </citation>
    <scope>NUCLEOTIDE SEQUENCE [LARGE SCALE GENOMIC DNA]</scope>
    <source>
        <strain evidence="4 5">11-3813</strain>
    </source>
</reference>
<dbReference type="PANTHER" id="PTHR42804:SF1">
    <property type="entry name" value="ALDEHYDE DEHYDROGENASE-RELATED"/>
    <property type="match status" value="1"/>
</dbReference>
<evidence type="ECO:0000256" key="1">
    <source>
        <dbReference type="ARBA" id="ARBA00009986"/>
    </source>
</evidence>
<dbReference type="PANTHER" id="PTHR42804">
    <property type="entry name" value="ALDEHYDE DEHYDROGENASE"/>
    <property type="match status" value="1"/>
</dbReference>
<comment type="similarity">
    <text evidence="1">Belongs to the aldehyde dehydrogenase family.</text>
</comment>